<dbReference type="InterPro" id="IPR001205">
    <property type="entry name" value="RNA-dir_pol_C"/>
</dbReference>
<dbReference type="GO" id="GO:0003968">
    <property type="term" value="F:RNA-directed RNA polymerase activity"/>
    <property type="evidence" value="ECO:0007669"/>
    <property type="project" value="UniProtKB-KW"/>
</dbReference>
<evidence type="ECO:0000256" key="1">
    <source>
        <dbReference type="ARBA" id="ARBA00022953"/>
    </source>
</evidence>
<protein>
    <submittedName>
        <fullName evidence="3">RNA-dependent RNA polymerase</fullName>
    </submittedName>
</protein>
<reference evidence="3" key="1">
    <citation type="submission" date="2021-03" db="EMBL/GenBank/DDBJ databases">
        <authorList>
            <person name="Urzo M.L.R."/>
            <person name="Cope A.E."/>
            <person name="Guinto T.D."/>
            <person name="Kondo H."/>
            <person name="Suzuki N."/>
        </authorList>
    </citation>
    <scope>NUCLEOTIDE SEQUENCE</scope>
    <source>
        <strain evidence="3">431_NGS_MO</strain>
    </source>
</reference>
<evidence type="ECO:0000259" key="2">
    <source>
        <dbReference type="Pfam" id="PF00680"/>
    </source>
</evidence>
<evidence type="ECO:0000313" key="3">
    <source>
        <dbReference type="EMBL" id="QVU39970.1"/>
    </source>
</evidence>
<sequence>MSGTDLYQPLTVTLSDAGALTPGEATAHVKQALLDLVDATLSAGVVSSHHVFVVQNPVSGQFDRHSVSGISAGQPPLVATVAARAKVFHVKPLADGGIIAALRAYDSPPPPAGEDARKFWRSAARLQAAHDKAQEMANPSMVVSEYQVPKPFSFGGGPPEAERPLRVPVMGAIDDAARYLGGDYATRMHDATALANYTSHDPETLHPRFLNYVNERITAVDPTTTEVMDAAKLAQRTIWRNHGVTATARPIGEVTKEVIAELANKGSPGEYRVMGVTDRRDPRVIDLIHRSVSRFVGVGRRRVAGKRDPGWVATTMQPTLTFGKDEPKAGKYRRDGTIEPPIPRFIFNLSPVNYGTAIALHSDISKSLQDNDPTHGPGFGPGRGRSGKFLNVVEASFKGGYTVPDDEPMVMSDIEKWDAFIREVLIELGVDNLEDAVNKTNLDSEALAARAAMFGVSKRQLLHKLVEHPSGYLVDLYGAMPSGSYYTSLINTNCNNLLLLGHLIDRVAAETEYTVAGAAEEVALIAPPHLVSYGDNQLFSAKIFKHFGLTYSPALHAEFLGRFGMKLKVEETEVTTKLGRVRFCSRAVVRTPEGLMITRPHAAMYQKLAARPEHDPAIDKLYVRAIMADYMGTDPIAYEAMAMIDRQIDVAIDASVVTPKIRTVLKSTAKAFYGGDDDAVILQVLESLRAGSIDRRALLTLHTPRADMMRGESLGASLTVGGGFIGGTLTPAAEWAYAQTRSQWADYIRRTGQEGIYDN</sequence>
<proteinExistence type="predicted"/>
<dbReference type="EMBL" id="MW752168">
    <property type="protein sequence ID" value="QVU39970.1"/>
    <property type="molecule type" value="Genomic_RNA"/>
</dbReference>
<keyword evidence="3" id="KW-0808">Transferase</keyword>
<dbReference type="GO" id="GO:0006351">
    <property type="term" value="P:DNA-templated transcription"/>
    <property type="evidence" value="ECO:0007669"/>
    <property type="project" value="InterPro"/>
</dbReference>
<feature type="domain" description="RNA-directed RNA polymerase C-terminal" evidence="2">
    <location>
        <begin position="410"/>
        <end position="594"/>
    </location>
</feature>
<keyword evidence="3" id="KW-0696">RNA-directed RNA polymerase</keyword>
<gene>
    <name evidence="3" type="primary">RdRp</name>
</gene>
<organism evidence="3">
    <name type="scientific">Magnaporthe oryzae polymycovirus 2</name>
    <dbReference type="NCBI Taxonomy" id="2838331"/>
    <lineage>
        <taxon>Viruses</taxon>
        <taxon>Riboviria</taxon>
    </lineage>
</organism>
<dbReference type="GO" id="GO:0003723">
    <property type="term" value="F:RNA binding"/>
    <property type="evidence" value="ECO:0007669"/>
    <property type="project" value="InterPro"/>
</dbReference>
<name>A0A8E6Z4U0_9VIRU</name>
<keyword evidence="1" id="KW-0693">Viral RNA replication</keyword>
<accession>A0A8E6Z4U0</accession>
<keyword evidence="3" id="KW-0548">Nucleotidyltransferase</keyword>
<dbReference type="Pfam" id="PF00680">
    <property type="entry name" value="RdRP_1"/>
    <property type="match status" value="1"/>
</dbReference>